<dbReference type="SUPFAM" id="SSF54928">
    <property type="entry name" value="RNA-binding domain, RBD"/>
    <property type="match status" value="2"/>
</dbReference>
<dbReference type="InterPro" id="IPR012677">
    <property type="entry name" value="Nucleotide-bd_a/b_plait_sf"/>
</dbReference>
<feature type="region of interest" description="Disordered" evidence="3">
    <location>
        <begin position="133"/>
        <end position="158"/>
    </location>
</feature>
<feature type="region of interest" description="Disordered" evidence="3">
    <location>
        <begin position="542"/>
        <end position="605"/>
    </location>
</feature>
<sequence length="660" mass="74400">MRRKKSRAKRRVVKATEEDEDDVVPAVEIEMKDTEPAKIVPEASKAGNERKKEIDREIVMSFKEEFEEVENVVSAVMEMDAMIQQNRIKNDVENVIENGEEAKLHANAAQQRSVEGEPSASMEVMKLDRHVDDRYADEEDDGKERQQESRDDREQSKDIEVTEGNEVSLVFNRDSVTEWKKEKQIELYVGGLHKDAVEQDLFEIFGKFGEVKIARIVRHPTTNRSLGFAFIQYATVEQARKVLSDLKDGIEVRGKRAKVSISQDRNVLYLGNICRTWTKEDVAEKLKTYGIEDLDEIQVPNDPKKEGWIKGFSFLRFSTCSAAEVALHRLRKPDAFFGNERGAKVTFAHTKMHSTEEVRLQVKTIYIEGIPKFWIAQKLKAICEQYGETKKVKIFRNFGNKGRDFGFISFTTRESAVACVKRMNEVQFGGGIKVKAGIAGPLVGGCLQKSTRAQLKLNKLRRSCGLWKMKGHAKSERVKEKSDMTAPSVICKKNTQETEDKTASVADKNNQGPSNSKHMVEGKTNKQGSIPPEAHAAALSVKLEKSDDKIKNRKRGRGQLYSKGPSNRLKGSSQARPSHSSRKSKSISHSKKRPKRGADSAAYRVPDKEAYSAPINAYPGYAYSSISGQGRPSSYLEPHAGLVQPARRQEQYHLGGQWEC</sequence>
<dbReference type="InterPro" id="IPR000504">
    <property type="entry name" value="RRM_dom"/>
</dbReference>
<feature type="domain" description="RRM" evidence="4">
    <location>
        <begin position="266"/>
        <end position="350"/>
    </location>
</feature>
<gene>
    <name evidence="5" type="ORF">CCACVL1_09951</name>
</gene>
<dbReference type="CDD" id="cd00590">
    <property type="entry name" value="RRM_SF"/>
    <property type="match status" value="2"/>
</dbReference>
<feature type="region of interest" description="Disordered" evidence="3">
    <location>
        <begin position="1"/>
        <end position="20"/>
    </location>
</feature>
<dbReference type="GO" id="GO:0003723">
    <property type="term" value="F:RNA binding"/>
    <property type="evidence" value="ECO:0007669"/>
    <property type="project" value="UniProtKB-UniRule"/>
</dbReference>
<reference evidence="5 6" key="1">
    <citation type="submission" date="2013-09" db="EMBL/GenBank/DDBJ databases">
        <title>Corchorus capsularis genome sequencing.</title>
        <authorList>
            <person name="Alam M."/>
            <person name="Haque M.S."/>
            <person name="Islam M.S."/>
            <person name="Emdad E.M."/>
            <person name="Islam M.M."/>
            <person name="Ahmed B."/>
            <person name="Halim A."/>
            <person name="Hossen Q.M.M."/>
            <person name="Hossain M.Z."/>
            <person name="Ahmed R."/>
            <person name="Khan M.M."/>
            <person name="Islam R."/>
            <person name="Rashid M.M."/>
            <person name="Khan S.A."/>
            <person name="Rahman M.S."/>
            <person name="Alam M."/>
        </authorList>
    </citation>
    <scope>NUCLEOTIDE SEQUENCE [LARGE SCALE GENOMIC DNA]</scope>
    <source>
        <strain evidence="6">cv. CVL-1</strain>
        <tissue evidence="5">Whole seedling</tissue>
    </source>
</reference>
<feature type="region of interest" description="Disordered" evidence="3">
    <location>
        <begin position="471"/>
        <end position="530"/>
    </location>
</feature>
<evidence type="ECO:0000313" key="6">
    <source>
        <dbReference type="Proteomes" id="UP000188268"/>
    </source>
</evidence>
<feature type="compositionally biased region" description="Basic residues" evidence="3">
    <location>
        <begin position="1"/>
        <end position="13"/>
    </location>
</feature>
<feature type="compositionally biased region" description="Basic and acidic residues" evidence="3">
    <location>
        <begin position="473"/>
        <end position="483"/>
    </location>
</feature>
<dbReference type="OrthoDB" id="3800936at2759"/>
<feature type="compositionally biased region" description="Basic residues" evidence="3">
    <location>
        <begin position="579"/>
        <end position="595"/>
    </location>
</feature>
<organism evidence="5 6">
    <name type="scientific">Corchorus capsularis</name>
    <name type="common">Jute</name>
    <dbReference type="NCBI Taxonomy" id="210143"/>
    <lineage>
        <taxon>Eukaryota</taxon>
        <taxon>Viridiplantae</taxon>
        <taxon>Streptophyta</taxon>
        <taxon>Embryophyta</taxon>
        <taxon>Tracheophyta</taxon>
        <taxon>Spermatophyta</taxon>
        <taxon>Magnoliopsida</taxon>
        <taxon>eudicotyledons</taxon>
        <taxon>Gunneridae</taxon>
        <taxon>Pentapetalae</taxon>
        <taxon>rosids</taxon>
        <taxon>malvids</taxon>
        <taxon>Malvales</taxon>
        <taxon>Malvaceae</taxon>
        <taxon>Grewioideae</taxon>
        <taxon>Apeibeae</taxon>
        <taxon>Corchorus</taxon>
    </lineage>
</organism>
<dbReference type="AlphaFoldDB" id="A0A1R3ITG7"/>
<dbReference type="Pfam" id="PF00076">
    <property type="entry name" value="RRM_1"/>
    <property type="match status" value="2"/>
</dbReference>
<name>A0A1R3ITG7_COCAP</name>
<feature type="domain" description="RRM" evidence="4">
    <location>
        <begin position="363"/>
        <end position="441"/>
    </location>
</feature>
<feature type="domain" description="RRM" evidence="4">
    <location>
        <begin position="185"/>
        <end position="264"/>
    </location>
</feature>
<keyword evidence="1 2" id="KW-0694">RNA-binding</keyword>
<dbReference type="InterPro" id="IPR035979">
    <property type="entry name" value="RBD_domain_sf"/>
</dbReference>
<proteinExistence type="predicted"/>
<evidence type="ECO:0000256" key="3">
    <source>
        <dbReference type="SAM" id="MobiDB-lite"/>
    </source>
</evidence>
<dbReference type="STRING" id="210143.A0A1R3ITG7"/>
<accession>A0A1R3ITG7</accession>
<dbReference type="SMART" id="SM00360">
    <property type="entry name" value="RRM"/>
    <property type="match status" value="3"/>
</dbReference>
<evidence type="ECO:0000256" key="2">
    <source>
        <dbReference type="PROSITE-ProRule" id="PRU00176"/>
    </source>
</evidence>
<feature type="compositionally biased region" description="Basic and acidic residues" evidence="3">
    <location>
        <begin position="142"/>
        <end position="158"/>
    </location>
</feature>
<protein>
    <recommendedName>
        <fullName evidence="4">RRM domain-containing protein</fullName>
    </recommendedName>
</protein>
<keyword evidence="6" id="KW-1185">Reference proteome</keyword>
<dbReference type="PANTHER" id="PTHR21245">
    <property type="entry name" value="HETEROGENEOUS NUCLEAR RIBONUCLEOPROTEIN"/>
    <property type="match status" value="1"/>
</dbReference>
<feature type="compositionally biased region" description="Polar residues" evidence="3">
    <location>
        <begin position="507"/>
        <end position="517"/>
    </location>
</feature>
<evidence type="ECO:0000313" key="5">
    <source>
        <dbReference type="EMBL" id="OMO85867.1"/>
    </source>
</evidence>
<dbReference type="EMBL" id="AWWV01009544">
    <property type="protein sequence ID" value="OMO85867.1"/>
    <property type="molecule type" value="Genomic_DNA"/>
</dbReference>
<feature type="region of interest" description="Disordered" evidence="3">
    <location>
        <begin position="105"/>
        <end position="124"/>
    </location>
</feature>
<dbReference type="OMA" id="EGYGNIQ"/>
<evidence type="ECO:0000256" key="1">
    <source>
        <dbReference type="ARBA" id="ARBA00022884"/>
    </source>
</evidence>
<comment type="caution">
    <text evidence="5">The sequence shown here is derived from an EMBL/GenBank/DDBJ whole genome shotgun (WGS) entry which is preliminary data.</text>
</comment>
<dbReference type="Proteomes" id="UP000188268">
    <property type="component" value="Unassembled WGS sequence"/>
</dbReference>
<dbReference type="PROSITE" id="PS50102">
    <property type="entry name" value="RRM"/>
    <property type="match status" value="3"/>
</dbReference>
<dbReference type="Gene3D" id="3.30.70.330">
    <property type="match status" value="3"/>
</dbReference>
<dbReference type="Gramene" id="OMO85867">
    <property type="protein sequence ID" value="OMO85867"/>
    <property type="gene ID" value="CCACVL1_09951"/>
</dbReference>
<evidence type="ECO:0000259" key="4">
    <source>
        <dbReference type="PROSITE" id="PS50102"/>
    </source>
</evidence>